<keyword evidence="2" id="KW-0805">Transcription regulation</keyword>
<dbReference type="SUPFAM" id="SSF88946">
    <property type="entry name" value="Sigma2 domain of RNA polymerase sigma factors"/>
    <property type="match status" value="1"/>
</dbReference>
<dbReference type="Proteomes" id="UP000196027">
    <property type="component" value="Chromosome"/>
</dbReference>
<feature type="domain" description="RNA polymerase sigma-70 ECF-like HTH" evidence="5">
    <location>
        <begin position="1"/>
        <end position="181"/>
    </location>
</feature>
<dbReference type="OrthoDB" id="128473at2"/>
<dbReference type="EMBL" id="CP021425">
    <property type="protein sequence ID" value="ARU57826.1"/>
    <property type="molecule type" value="Genomic_DNA"/>
</dbReference>
<dbReference type="InterPro" id="IPR053812">
    <property type="entry name" value="HTH_Sigma70_ECF-like"/>
</dbReference>
<dbReference type="GO" id="GO:0006352">
    <property type="term" value="P:DNA-templated transcription initiation"/>
    <property type="evidence" value="ECO:0007669"/>
    <property type="project" value="InterPro"/>
</dbReference>
<dbReference type="NCBIfam" id="TIGR02999">
    <property type="entry name" value="Sig-70_X6"/>
    <property type="match status" value="1"/>
</dbReference>
<dbReference type="InterPro" id="IPR013324">
    <property type="entry name" value="RNA_pol_sigma_r3/r4-like"/>
</dbReference>
<dbReference type="PANTHER" id="PTHR43133:SF39">
    <property type="entry name" value="SIMILAR TO RNA POLYMERASE SIGMA-E FACTOR"/>
    <property type="match status" value="1"/>
</dbReference>
<proteinExistence type="inferred from homology"/>
<evidence type="ECO:0000313" key="7">
    <source>
        <dbReference type="Proteomes" id="UP000196027"/>
    </source>
</evidence>
<evidence type="ECO:0000256" key="2">
    <source>
        <dbReference type="ARBA" id="ARBA00023015"/>
    </source>
</evidence>
<organism evidence="6 7">
    <name type="scientific">Oleiphilus messinensis</name>
    <dbReference type="NCBI Taxonomy" id="141451"/>
    <lineage>
        <taxon>Bacteria</taxon>
        <taxon>Pseudomonadati</taxon>
        <taxon>Pseudomonadota</taxon>
        <taxon>Gammaproteobacteria</taxon>
        <taxon>Oceanospirillales</taxon>
        <taxon>Oleiphilaceae</taxon>
        <taxon>Oleiphilus</taxon>
    </lineage>
</organism>
<sequence length="184" mass="21086">MDSINDLLKKWSEGDEKAKNELVSRLYPELKKAANYQFAKEKFEHTMQATALVNEAYERLVAVEANWQGKTHFLNLSAKIMRNILVDFARSKQRQKRGGDMVRVTLMESSAHTDEDELDLMALDEALVILEKRDPVCASMIEQRVFAGMTNDQIAEAQSCSVATVERKIQFAKAWLFRQLNTEI</sequence>
<dbReference type="GO" id="GO:0016987">
    <property type="term" value="F:sigma factor activity"/>
    <property type="evidence" value="ECO:0007669"/>
    <property type="project" value="UniProtKB-KW"/>
</dbReference>
<dbReference type="Pfam" id="PF07638">
    <property type="entry name" value="Sigma70_ECF"/>
    <property type="match status" value="1"/>
</dbReference>
<dbReference type="PANTHER" id="PTHR43133">
    <property type="entry name" value="RNA POLYMERASE ECF-TYPE SIGMA FACTO"/>
    <property type="match status" value="1"/>
</dbReference>
<dbReference type="InterPro" id="IPR013325">
    <property type="entry name" value="RNA_pol_sigma_r2"/>
</dbReference>
<reference evidence="6 7" key="1">
    <citation type="submission" date="2017-05" db="EMBL/GenBank/DDBJ databases">
        <title>Genomic insights into alkan degradation activity of Oleiphilus messinensis.</title>
        <authorList>
            <person name="Kozyavkin S.A."/>
            <person name="Slesarev A.I."/>
            <person name="Golyshin P.N."/>
            <person name="Korzhenkov A."/>
            <person name="Golyshina O.N."/>
            <person name="Toshchakov S.V."/>
        </authorList>
    </citation>
    <scope>NUCLEOTIDE SEQUENCE [LARGE SCALE GENOMIC DNA]</scope>
    <source>
        <strain evidence="6 7">ME102</strain>
    </source>
</reference>
<evidence type="ECO:0000313" key="6">
    <source>
        <dbReference type="EMBL" id="ARU57826.1"/>
    </source>
</evidence>
<evidence type="ECO:0000256" key="4">
    <source>
        <dbReference type="ARBA" id="ARBA00023163"/>
    </source>
</evidence>
<keyword evidence="4" id="KW-0804">Transcription</keyword>
<evidence type="ECO:0000259" key="5">
    <source>
        <dbReference type="Pfam" id="PF07638"/>
    </source>
</evidence>
<dbReference type="InterPro" id="IPR036388">
    <property type="entry name" value="WH-like_DNA-bd_sf"/>
</dbReference>
<dbReference type="AlphaFoldDB" id="A0A1Y0IDG7"/>
<dbReference type="InterPro" id="IPR039425">
    <property type="entry name" value="RNA_pol_sigma-70-like"/>
</dbReference>
<dbReference type="Gene3D" id="1.10.10.10">
    <property type="entry name" value="Winged helix-like DNA-binding domain superfamily/Winged helix DNA-binding domain"/>
    <property type="match status" value="1"/>
</dbReference>
<name>A0A1Y0IDG7_9GAMM</name>
<protein>
    <submittedName>
        <fullName evidence="6">ECF subfamily RNA polymerase sigma-24 subunit</fullName>
    </submittedName>
</protein>
<accession>A0A1Y0IDG7</accession>
<dbReference type="SUPFAM" id="SSF88659">
    <property type="entry name" value="Sigma3 and sigma4 domains of RNA polymerase sigma factors"/>
    <property type="match status" value="1"/>
</dbReference>
<evidence type="ECO:0000256" key="1">
    <source>
        <dbReference type="ARBA" id="ARBA00010641"/>
    </source>
</evidence>
<gene>
    <name evidence="6" type="ORF">OLMES_3806</name>
</gene>
<dbReference type="Gene3D" id="1.10.1740.10">
    <property type="match status" value="1"/>
</dbReference>
<dbReference type="InterPro" id="IPR014284">
    <property type="entry name" value="RNA_pol_sigma-70_dom"/>
</dbReference>
<evidence type="ECO:0000256" key="3">
    <source>
        <dbReference type="ARBA" id="ARBA00023082"/>
    </source>
</evidence>
<dbReference type="KEGG" id="ome:OLMES_3806"/>
<dbReference type="InterPro" id="IPR011517">
    <property type="entry name" value="RNA_pol_sigma70_ECF-like"/>
</dbReference>
<keyword evidence="7" id="KW-1185">Reference proteome</keyword>
<keyword evidence="3" id="KW-0731">Sigma factor</keyword>
<comment type="similarity">
    <text evidence="1">Belongs to the sigma-70 factor family. ECF subfamily.</text>
</comment>
<dbReference type="NCBIfam" id="TIGR02937">
    <property type="entry name" value="sigma70-ECF"/>
    <property type="match status" value="1"/>
</dbReference>
<dbReference type="RefSeq" id="WP_087462678.1">
    <property type="nucleotide sequence ID" value="NZ_CP021425.1"/>
</dbReference>